<dbReference type="SUPFAM" id="SSF51735">
    <property type="entry name" value="NAD(P)-binding Rossmann-fold domains"/>
    <property type="match status" value="1"/>
</dbReference>
<sequence length="304" mass="32682">MKTLIVGGTGMIGSHTALHLRDEGHHVTVAARTPVAEDSPVAGFPVLLGDYTAGTFTETDLGQFEAIVFAAGLDIRHKPKDADEDEFWERTQTGGVPRFVALAKRAGVGRVVQIGSYYHQVMPELVERDPYVRARSRADEGARALADADFNVSTLNPPSILGVIPGASTRRYAKIVDWADGALPDVPNFAPAGGTNYLSVRSLAAAVGGALQHAESGKRYLVGDANLTFREYFQAVFDAAGSSIRLEERDEEHPFMPDSAIVPGRGHVLSYEPDPADTELLGYPRGDVERALDEIVAAVRASRT</sequence>
<evidence type="ECO:0000313" key="3">
    <source>
        <dbReference type="Proteomes" id="UP001152755"/>
    </source>
</evidence>
<dbReference type="Gene3D" id="3.40.50.720">
    <property type="entry name" value="NAD(P)-binding Rossmann-like Domain"/>
    <property type="match status" value="1"/>
</dbReference>
<protein>
    <submittedName>
        <fullName evidence="2">NAD(P)-dependent oxidoreductase</fullName>
    </submittedName>
</protein>
<proteinExistence type="predicted"/>
<reference evidence="2" key="1">
    <citation type="submission" date="2022-08" db="EMBL/GenBank/DDBJ databases">
        <title>Genome analysis of Corynebacteriales strain.</title>
        <authorList>
            <person name="Lee S.D."/>
        </authorList>
    </citation>
    <scope>NUCLEOTIDE SEQUENCE</scope>
    <source>
        <strain evidence="2">D3-21</strain>
    </source>
</reference>
<dbReference type="PANTHER" id="PTHR48079">
    <property type="entry name" value="PROTEIN YEEZ"/>
    <property type="match status" value="1"/>
</dbReference>
<dbReference type="AlphaFoldDB" id="A0A9X4M0C2"/>
<dbReference type="PANTHER" id="PTHR48079:SF6">
    <property type="entry name" value="NAD(P)-BINDING DOMAIN-CONTAINING PROTEIN-RELATED"/>
    <property type="match status" value="1"/>
</dbReference>
<accession>A0A9X4M0C2</accession>
<feature type="domain" description="NAD-dependent epimerase/dehydratase" evidence="1">
    <location>
        <begin position="4"/>
        <end position="223"/>
    </location>
</feature>
<evidence type="ECO:0000313" key="2">
    <source>
        <dbReference type="EMBL" id="MDG3014489.1"/>
    </source>
</evidence>
<organism evidence="2 3">
    <name type="scientific">Speluncibacter jeojiensis</name>
    <dbReference type="NCBI Taxonomy" id="2710754"/>
    <lineage>
        <taxon>Bacteria</taxon>
        <taxon>Bacillati</taxon>
        <taxon>Actinomycetota</taxon>
        <taxon>Actinomycetes</taxon>
        <taxon>Mycobacteriales</taxon>
        <taxon>Speluncibacteraceae</taxon>
        <taxon>Speluncibacter</taxon>
    </lineage>
</organism>
<dbReference type="InterPro" id="IPR001509">
    <property type="entry name" value="Epimerase_deHydtase"/>
</dbReference>
<evidence type="ECO:0000259" key="1">
    <source>
        <dbReference type="Pfam" id="PF01370"/>
    </source>
</evidence>
<comment type="caution">
    <text evidence="2">The sequence shown here is derived from an EMBL/GenBank/DDBJ whole genome shotgun (WGS) entry which is preliminary data.</text>
</comment>
<gene>
    <name evidence="2" type="ORF">NVS88_07950</name>
</gene>
<dbReference type="GO" id="GO:0004029">
    <property type="term" value="F:aldehyde dehydrogenase (NAD+) activity"/>
    <property type="evidence" value="ECO:0007669"/>
    <property type="project" value="TreeGrafter"/>
</dbReference>
<dbReference type="InterPro" id="IPR051783">
    <property type="entry name" value="NAD(P)-dependent_oxidoreduct"/>
</dbReference>
<dbReference type="Proteomes" id="UP001152755">
    <property type="component" value="Unassembled WGS sequence"/>
</dbReference>
<name>A0A9X4M0C2_9ACTN</name>
<keyword evidence="3" id="KW-1185">Reference proteome</keyword>
<dbReference type="GO" id="GO:0005737">
    <property type="term" value="C:cytoplasm"/>
    <property type="evidence" value="ECO:0007669"/>
    <property type="project" value="TreeGrafter"/>
</dbReference>
<dbReference type="Pfam" id="PF01370">
    <property type="entry name" value="Epimerase"/>
    <property type="match status" value="1"/>
</dbReference>
<dbReference type="InterPro" id="IPR036291">
    <property type="entry name" value="NAD(P)-bd_dom_sf"/>
</dbReference>
<dbReference type="EMBL" id="JANRHA010000004">
    <property type="protein sequence ID" value="MDG3014489.1"/>
    <property type="molecule type" value="Genomic_DNA"/>
</dbReference>
<dbReference type="RefSeq" id="WP_277830907.1">
    <property type="nucleotide sequence ID" value="NZ_JAAIVF010000001.1"/>
</dbReference>